<evidence type="ECO:0000313" key="9">
    <source>
        <dbReference type="EMBL" id="RXM27493.1"/>
    </source>
</evidence>
<keyword evidence="4" id="KW-0804">Transcription</keyword>
<feature type="region of interest" description="Disordered" evidence="6">
    <location>
        <begin position="197"/>
        <end position="233"/>
    </location>
</feature>
<dbReference type="InterPro" id="IPR000014">
    <property type="entry name" value="PAS"/>
</dbReference>
<dbReference type="GO" id="GO:0005634">
    <property type="term" value="C:nucleus"/>
    <property type="evidence" value="ECO:0007669"/>
    <property type="project" value="UniProtKB-SubCell"/>
</dbReference>
<feature type="compositionally biased region" description="Polar residues" evidence="6">
    <location>
        <begin position="291"/>
        <end position="302"/>
    </location>
</feature>
<evidence type="ECO:0000256" key="6">
    <source>
        <dbReference type="SAM" id="MobiDB-lite"/>
    </source>
</evidence>
<dbReference type="Proteomes" id="UP000289886">
    <property type="component" value="Unassembled WGS sequence"/>
</dbReference>
<evidence type="ECO:0000313" key="10">
    <source>
        <dbReference type="Proteomes" id="UP000289886"/>
    </source>
</evidence>
<dbReference type="InterPro" id="IPR013767">
    <property type="entry name" value="PAS_fold"/>
</dbReference>
<dbReference type="SUPFAM" id="SSF47459">
    <property type="entry name" value="HLH, helix-loop-helix DNA-binding domain"/>
    <property type="match status" value="1"/>
</dbReference>
<evidence type="ECO:0000256" key="3">
    <source>
        <dbReference type="ARBA" id="ARBA00023015"/>
    </source>
</evidence>
<feature type="region of interest" description="Disordered" evidence="6">
    <location>
        <begin position="249"/>
        <end position="419"/>
    </location>
</feature>
<keyword evidence="5" id="KW-0539">Nucleus</keyword>
<dbReference type="PROSITE" id="PS50112">
    <property type="entry name" value="PAS"/>
    <property type="match status" value="1"/>
</dbReference>
<dbReference type="FunFam" id="4.10.280.10:FF:000083">
    <property type="entry name" value="Neuronal PAS domain protein 1"/>
    <property type="match status" value="1"/>
</dbReference>
<dbReference type="Gene3D" id="3.30.450.20">
    <property type="entry name" value="PAS domain"/>
    <property type="match status" value="1"/>
</dbReference>
<dbReference type="SUPFAM" id="SSF55785">
    <property type="entry name" value="PYP-like sensor domain (PAS domain)"/>
    <property type="match status" value="1"/>
</dbReference>
<feature type="compositionally biased region" description="Low complexity" evidence="6">
    <location>
        <begin position="198"/>
        <end position="217"/>
    </location>
</feature>
<evidence type="ECO:0000256" key="2">
    <source>
        <dbReference type="ARBA" id="ARBA00022737"/>
    </source>
</evidence>
<dbReference type="FunFam" id="3.30.450.20:FF:000025">
    <property type="entry name" value="Neuronal PAS domain protein 3 isoform 1"/>
    <property type="match status" value="1"/>
</dbReference>
<dbReference type="GO" id="GO:0046983">
    <property type="term" value="F:protein dimerization activity"/>
    <property type="evidence" value="ECO:0007669"/>
    <property type="project" value="InterPro"/>
</dbReference>
<dbReference type="GO" id="GO:0000977">
    <property type="term" value="F:RNA polymerase II transcription regulatory region sequence-specific DNA binding"/>
    <property type="evidence" value="ECO:0007669"/>
    <property type="project" value="TreeGrafter"/>
</dbReference>
<dbReference type="CDD" id="cd00130">
    <property type="entry name" value="PAS"/>
    <property type="match status" value="1"/>
</dbReference>
<dbReference type="SMART" id="SM00091">
    <property type="entry name" value="PAS"/>
    <property type="match status" value="1"/>
</dbReference>
<dbReference type="NCBIfam" id="TIGR00229">
    <property type="entry name" value="sensory_box"/>
    <property type="match status" value="1"/>
</dbReference>
<comment type="subcellular location">
    <subcellularLocation>
        <location evidence="1">Nucleus</location>
    </subcellularLocation>
</comment>
<proteinExistence type="predicted"/>
<evidence type="ECO:0000256" key="1">
    <source>
        <dbReference type="ARBA" id="ARBA00004123"/>
    </source>
</evidence>
<dbReference type="Gene3D" id="4.10.280.10">
    <property type="entry name" value="Helix-loop-helix DNA-binding domain"/>
    <property type="match status" value="1"/>
</dbReference>
<keyword evidence="2" id="KW-0677">Repeat</keyword>
<dbReference type="PANTHER" id="PTHR23043:SF25">
    <property type="entry name" value="NEURONAL PAS DOMAIN-CONTAINING PROTEIN 1"/>
    <property type="match status" value="1"/>
</dbReference>
<protein>
    <submittedName>
        <fullName evidence="9">Neuronal PAS domain-containing protein 1</fullName>
    </submittedName>
</protein>
<dbReference type="Pfam" id="PF00989">
    <property type="entry name" value="PAS"/>
    <property type="match status" value="1"/>
</dbReference>
<comment type="caution">
    <text evidence="9">The sequence shown here is derived from an EMBL/GenBank/DDBJ whole genome shotgun (WGS) entry which is preliminary data.</text>
</comment>
<gene>
    <name evidence="9" type="ORF">EOD39_2969</name>
</gene>
<dbReference type="InterPro" id="IPR035965">
    <property type="entry name" value="PAS-like_dom_sf"/>
</dbReference>
<feature type="compositionally biased region" description="Pro residues" evidence="6">
    <location>
        <begin position="220"/>
        <end position="230"/>
    </location>
</feature>
<sequence>MAVAPFVSEGKCVSVEWDFLQGLLVKNPPVPCLQSLRKEKSRNAARSRRGKENFEFFELAKMLPLPGAITSQLDKASVIRLSISYLRIRDFCRQGEPPWSPLLEGGPHNKAVGRTQMSPATDLFEHHLGGHLLQSLDGFAFVVSHEGRFLYISETVSIYLGLSQVELTGSSVFDYIHPADHVEMAERLGMRLHRRGVSQATNENTSSSASTSSLAETPEPEAPSPLPPEDSPYRSFFIRMKSTLTKRGLHIKSSGYKDTPLDIQQLPKSSRPSRETQATDDCPQEAKGKDTTTPQNLDSGNVSKFRAVYPQDSQSEERRKRSRQCVSVEGPLETRAKGNRSPLSSELESESESERQAEPLSKHIKLEERQLESGGSEEEEEDEEAGRTPNGCAVIQHRKCPSTSSFSEPEIKTEQTGSGVTSGIWGFHSLPCIPLDTHAPGPENGHSHGNGPQICIPDSVLTPPGGEAPPKALFTPSVEALSPPLSGSPLSREERLFPAPSTPDFELLQRLGFGGGVSGLGGISRVVLPLPRSMGGPTPHSLYAPSTIRYAPAELHLPQAGAHHQLHSLNSPDLQADPKPPPLFPHLQRLSGLPPFSGFHALDTPFSALSFINGLRGPATDKDED</sequence>
<dbReference type="Pfam" id="PF23171">
    <property type="entry name" value="bHLH_HIF1A"/>
    <property type="match status" value="1"/>
</dbReference>
<dbReference type="CDD" id="cd19731">
    <property type="entry name" value="bHLH-PAS_NPAS1_PASD5"/>
    <property type="match status" value="1"/>
</dbReference>
<organism evidence="9 10">
    <name type="scientific">Acipenser ruthenus</name>
    <name type="common">Sterlet sturgeon</name>
    <dbReference type="NCBI Taxonomy" id="7906"/>
    <lineage>
        <taxon>Eukaryota</taxon>
        <taxon>Metazoa</taxon>
        <taxon>Chordata</taxon>
        <taxon>Craniata</taxon>
        <taxon>Vertebrata</taxon>
        <taxon>Euteleostomi</taxon>
        <taxon>Actinopterygii</taxon>
        <taxon>Chondrostei</taxon>
        <taxon>Acipenseriformes</taxon>
        <taxon>Acipenseridae</taxon>
        <taxon>Acipenser</taxon>
    </lineage>
</organism>
<feature type="compositionally biased region" description="Acidic residues" evidence="6">
    <location>
        <begin position="375"/>
        <end position="384"/>
    </location>
</feature>
<keyword evidence="10" id="KW-1185">Reference proteome</keyword>
<feature type="compositionally biased region" description="Basic and acidic residues" evidence="6">
    <location>
        <begin position="352"/>
        <end position="371"/>
    </location>
</feature>
<reference evidence="9 10" key="1">
    <citation type="submission" date="2019-01" db="EMBL/GenBank/DDBJ databases">
        <title>Draft Genome and Complete Hox-Cluster Characterization of the Sterlet Sturgeon (Acipenser ruthenus).</title>
        <authorList>
            <person name="Wei Q."/>
        </authorList>
    </citation>
    <scope>NUCLEOTIDE SEQUENCE [LARGE SCALE GENOMIC DNA]</scope>
    <source>
        <strain evidence="9">WHYD16114868_AA</strain>
        <tissue evidence="9">Blood</tissue>
    </source>
</reference>
<dbReference type="InterPro" id="IPR011598">
    <property type="entry name" value="bHLH_dom"/>
</dbReference>
<dbReference type="InterPro" id="IPR036638">
    <property type="entry name" value="HLH_DNA-bd_sf"/>
</dbReference>
<evidence type="ECO:0000259" key="8">
    <source>
        <dbReference type="PROSITE" id="PS50888"/>
    </source>
</evidence>
<evidence type="ECO:0000259" key="7">
    <source>
        <dbReference type="PROSITE" id="PS50112"/>
    </source>
</evidence>
<feature type="domain" description="BHLH" evidence="8">
    <location>
        <begin position="36"/>
        <end position="89"/>
    </location>
</feature>
<dbReference type="AlphaFoldDB" id="A0A444TX27"/>
<accession>A0A444TX27</accession>
<dbReference type="PANTHER" id="PTHR23043">
    <property type="entry name" value="HYPOXIA-INDUCIBLE FACTOR 1 ALPHA"/>
    <property type="match status" value="1"/>
</dbReference>
<dbReference type="EMBL" id="SCEB01215819">
    <property type="protein sequence ID" value="RXM27493.1"/>
    <property type="molecule type" value="Genomic_DNA"/>
</dbReference>
<dbReference type="GO" id="GO:0000981">
    <property type="term" value="F:DNA-binding transcription factor activity, RNA polymerase II-specific"/>
    <property type="evidence" value="ECO:0007669"/>
    <property type="project" value="TreeGrafter"/>
</dbReference>
<name>A0A444TX27_ACIRT</name>
<feature type="domain" description="PAS" evidence="7">
    <location>
        <begin position="131"/>
        <end position="195"/>
    </location>
</feature>
<evidence type="ECO:0000256" key="4">
    <source>
        <dbReference type="ARBA" id="ARBA00023163"/>
    </source>
</evidence>
<dbReference type="PROSITE" id="PS50888">
    <property type="entry name" value="BHLH"/>
    <property type="match status" value="1"/>
</dbReference>
<dbReference type="SMART" id="SM00353">
    <property type="entry name" value="HLH"/>
    <property type="match status" value="1"/>
</dbReference>
<evidence type="ECO:0000256" key="5">
    <source>
        <dbReference type="ARBA" id="ARBA00023242"/>
    </source>
</evidence>
<keyword evidence="3" id="KW-0805">Transcription regulation</keyword>
<feature type="region of interest" description="Disordered" evidence="6">
    <location>
        <begin position="436"/>
        <end position="456"/>
    </location>
</feature>